<evidence type="ECO:0000256" key="1">
    <source>
        <dbReference type="ARBA" id="ARBA00004282"/>
    </source>
</evidence>
<evidence type="ECO:0000256" key="10">
    <source>
        <dbReference type="ARBA" id="ARBA00023242"/>
    </source>
</evidence>
<evidence type="ECO:0000256" key="8">
    <source>
        <dbReference type="ARBA" id="ARBA00022990"/>
    </source>
</evidence>
<evidence type="ECO:0000256" key="16">
    <source>
        <dbReference type="ARBA" id="ARBA00081679"/>
    </source>
</evidence>
<comment type="function">
    <text evidence="11">Acts as an adapter protein of the FYN and LCP2 signaling cascades in T-cells. May play a role in linking T-cell signaling to remodeling of the actin cytoskeleton. Modulates the expression of IL2. Involved in platelet activation. Prevents the degradation of SKAP1 and SKAP2. May be involved in high affinity immunoglobulin epsilon receptor signaling in mast cells.</text>
</comment>
<dbReference type="InterPro" id="IPR029294">
    <property type="entry name" value="hSH3"/>
</dbReference>
<feature type="compositionally biased region" description="Pro residues" evidence="19">
    <location>
        <begin position="344"/>
        <end position="360"/>
    </location>
</feature>
<feature type="domain" description="SH3" evidence="20">
    <location>
        <begin position="654"/>
        <end position="716"/>
    </location>
</feature>
<dbReference type="FunFam" id="2.30.30.40:FF:000156">
    <property type="entry name" value="FYN-binding protein-like isoform X1"/>
    <property type="match status" value="1"/>
</dbReference>
<evidence type="ECO:0000256" key="2">
    <source>
        <dbReference type="ARBA" id="ARBA00004496"/>
    </source>
</evidence>
<gene>
    <name evidence="21" type="ORF">GDO86_002465</name>
</gene>
<sequence length="735" mass="81132">MAPTSGWAMIPDSNVKSLAAKFNSASCNMESTENSPAPPALKGIHAKMASFEKLSNSALGVTTPSGVNPKVPGTKPVFKPVNEEVKPSLSKSSVGVNKLAGSFHGVNKESNGKVPYLRTSGIRSPDLHKEEPREHPPKPLGMKPPICTNFTQEQKSEGFKSMLLQRKEHEDKPLFPKPPALKHVNSASESESKPTFPKKPLSAKTSGNFIPAPIETKKNAFVPHTYSSKIESKPLKQAKDPQETKAPASFVPQPISGVTLKSTTPKPIQSPFLKQDQEDQSSGSTKPNMAPKEFINKGNQNGSSGPAVNKFLKAQSTFPPSQGPSFQGNLKEPKDPLEPKRKPLPPPFKLGPPPTKPSRPPNVNLEPYKGSKGSGGIKGAHNDNRTSALSSALPPPPPAALIQGAPIPPGNPPAKQSSAPAPPPNLPPRNIRAPIDSTHTDDENYDDIIQEGNETYSRQQELKNEKEDKKRQEQLKKEQKEREKKEQELRKKFKLAGAIEVLHQAVACVDYKGGKNELTIKHGEKIEIIRITNNPEGKWLGRMNGNYGYIKTTMVIIDSDSLKRKKSTMQLPKRKEDNDPEIYDDVGEQDSVSKFSTTSDDIYEVEEDLTESLLAQIKTSSLGRNTDKDSKTLKRMEKEEKEFRKKFKFNNEIKVLSTTQVLFTLTTKKFGSKDLHIKPGETLDVIQQTNESTVLCRNTEGKYGYVLRNNLVEMDGEIYDDIGEGIYYNSEQIFL</sequence>
<feature type="region of interest" description="Disordered" evidence="19">
    <location>
        <begin position="458"/>
        <end position="483"/>
    </location>
</feature>
<feature type="compositionally biased region" description="Basic and acidic residues" evidence="19">
    <location>
        <begin position="230"/>
        <end position="243"/>
    </location>
</feature>
<evidence type="ECO:0000256" key="7">
    <source>
        <dbReference type="ARBA" id="ARBA00022949"/>
    </source>
</evidence>
<comment type="subcellular location">
    <subcellularLocation>
        <location evidence="1">Cell junction</location>
    </subcellularLocation>
    <subcellularLocation>
        <location evidence="2">Cytoplasm</location>
    </subcellularLocation>
</comment>
<dbReference type="Pfam" id="PF14603">
    <property type="entry name" value="hSH3"/>
    <property type="match status" value="2"/>
</dbReference>
<dbReference type="EMBL" id="JAACNH010000001">
    <property type="protein sequence ID" value="KAG8456688.1"/>
    <property type="molecule type" value="Genomic_DNA"/>
</dbReference>
<evidence type="ECO:0000256" key="3">
    <source>
        <dbReference type="ARBA" id="ARBA00022443"/>
    </source>
</evidence>
<dbReference type="InterPro" id="IPR036028">
    <property type="entry name" value="SH3-like_dom_sf"/>
</dbReference>
<evidence type="ECO:0000259" key="20">
    <source>
        <dbReference type="PROSITE" id="PS50002"/>
    </source>
</evidence>
<feature type="compositionally biased region" description="Basic and acidic residues" evidence="19">
    <location>
        <begin position="460"/>
        <end position="483"/>
    </location>
</feature>
<feature type="compositionally biased region" description="Polar residues" evidence="19">
    <location>
        <begin position="314"/>
        <end position="328"/>
    </location>
</feature>
<keyword evidence="5" id="KW-0597">Phosphoprotein</keyword>
<evidence type="ECO:0000256" key="9">
    <source>
        <dbReference type="ARBA" id="ARBA00023054"/>
    </source>
</evidence>
<keyword evidence="9" id="KW-0175">Coiled coil</keyword>
<feature type="region of interest" description="Disordered" evidence="19">
    <location>
        <begin position="167"/>
        <end position="444"/>
    </location>
</feature>
<evidence type="ECO:0000256" key="13">
    <source>
        <dbReference type="ARBA" id="ARBA00079796"/>
    </source>
</evidence>
<dbReference type="GO" id="GO:0050852">
    <property type="term" value="P:T cell receptor signaling pathway"/>
    <property type="evidence" value="ECO:0007669"/>
    <property type="project" value="TreeGrafter"/>
</dbReference>
<dbReference type="AlphaFoldDB" id="A0A8T2KIG7"/>
<dbReference type="Gene3D" id="2.30.30.40">
    <property type="entry name" value="SH3 Domains"/>
    <property type="match status" value="2"/>
</dbReference>
<evidence type="ECO:0000256" key="5">
    <source>
        <dbReference type="ARBA" id="ARBA00022553"/>
    </source>
</evidence>
<keyword evidence="3 18" id="KW-0728">SH3 domain</keyword>
<dbReference type="SUPFAM" id="SSF50044">
    <property type="entry name" value="SH3-domain"/>
    <property type="match status" value="2"/>
</dbReference>
<evidence type="ECO:0000256" key="6">
    <source>
        <dbReference type="ARBA" id="ARBA00022737"/>
    </source>
</evidence>
<organism evidence="21 22">
    <name type="scientific">Hymenochirus boettgeri</name>
    <name type="common">Congo dwarf clawed frog</name>
    <dbReference type="NCBI Taxonomy" id="247094"/>
    <lineage>
        <taxon>Eukaryota</taxon>
        <taxon>Metazoa</taxon>
        <taxon>Chordata</taxon>
        <taxon>Craniata</taxon>
        <taxon>Vertebrata</taxon>
        <taxon>Euteleostomi</taxon>
        <taxon>Amphibia</taxon>
        <taxon>Batrachia</taxon>
        <taxon>Anura</taxon>
        <taxon>Pipoidea</taxon>
        <taxon>Pipidae</taxon>
        <taxon>Pipinae</taxon>
        <taxon>Hymenochirus</taxon>
    </lineage>
</organism>
<evidence type="ECO:0000256" key="19">
    <source>
        <dbReference type="SAM" id="MobiDB-lite"/>
    </source>
</evidence>
<dbReference type="OrthoDB" id="9396701at2759"/>
<dbReference type="Proteomes" id="UP000812440">
    <property type="component" value="Chromosome 1"/>
</dbReference>
<dbReference type="GO" id="GO:0007229">
    <property type="term" value="P:integrin-mediated signaling pathway"/>
    <property type="evidence" value="ECO:0007669"/>
    <property type="project" value="InterPro"/>
</dbReference>
<comment type="caution">
    <text evidence="21">The sequence shown here is derived from an EMBL/GenBank/DDBJ whole genome shotgun (WGS) entry which is preliminary data.</text>
</comment>
<evidence type="ECO:0000256" key="12">
    <source>
        <dbReference type="ARBA" id="ARBA00068976"/>
    </source>
</evidence>
<dbReference type="PANTHER" id="PTHR16830">
    <property type="entry name" value="SH2 CONTAINING ADAPTOR PRAM-1 RELATED"/>
    <property type="match status" value="1"/>
</dbReference>
<feature type="compositionally biased region" description="Basic and acidic residues" evidence="19">
    <location>
        <begin position="331"/>
        <end position="341"/>
    </location>
</feature>
<evidence type="ECO:0000256" key="4">
    <source>
        <dbReference type="ARBA" id="ARBA00022490"/>
    </source>
</evidence>
<evidence type="ECO:0000313" key="22">
    <source>
        <dbReference type="Proteomes" id="UP000812440"/>
    </source>
</evidence>
<dbReference type="GO" id="GO:0005886">
    <property type="term" value="C:plasma membrane"/>
    <property type="evidence" value="ECO:0007669"/>
    <property type="project" value="InterPro"/>
</dbReference>
<evidence type="ECO:0000313" key="21">
    <source>
        <dbReference type="EMBL" id="KAG8456688.1"/>
    </source>
</evidence>
<feature type="region of interest" description="Disordered" evidence="19">
    <location>
        <begin position="102"/>
        <end position="148"/>
    </location>
</feature>
<feature type="domain" description="SH3" evidence="20">
    <location>
        <begin position="500"/>
        <end position="560"/>
    </location>
</feature>
<dbReference type="PROSITE" id="PS50002">
    <property type="entry name" value="SH3"/>
    <property type="match status" value="2"/>
</dbReference>
<evidence type="ECO:0000256" key="18">
    <source>
        <dbReference type="PROSITE-ProRule" id="PRU00192"/>
    </source>
</evidence>
<reference evidence="21" key="1">
    <citation type="thesis" date="2020" institute="ProQuest LLC" country="789 East Eisenhower Parkway, Ann Arbor, MI, USA">
        <title>Comparative Genomics and Chromosome Evolution.</title>
        <authorList>
            <person name="Mudd A.B."/>
        </authorList>
    </citation>
    <scope>NUCLEOTIDE SEQUENCE</scope>
    <source>
        <strain evidence="21">Female2</strain>
        <tissue evidence="21">Blood</tissue>
    </source>
</reference>
<dbReference type="GO" id="GO:0070161">
    <property type="term" value="C:anchoring junction"/>
    <property type="evidence" value="ECO:0007669"/>
    <property type="project" value="UniProtKB-SubCell"/>
</dbReference>
<dbReference type="CDD" id="cd00174">
    <property type="entry name" value="SH3"/>
    <property type="match status" value="1"/>
</dbReference>
<evidence type="ECO:0000256" key="17">
    <source>
        <dbReference type="ARBA" id="ARBA00082486"/>
    </source>
</evidence>
<keyword evidence="8" id="KW-0007">Acetylation</keyword>
<dbReference type="GO" id="GO:0005737">
    <property type="term" value="C:cytoplasm"/>
    <property type="evidence" value="ECO:0007669"/>
    <property type="project" value="UniProtKB-SubCell"/>
</dbReference>
<dbReference type="InterPro" id="IPR043443">
    <property type="entry name" value="FYB1/2-like"/>
</dbReference>
<accession>A0A8T2KIG7</accession>
<keyword evidence="10" id="KW-0539">Nucleus</keyword>
<keyword evidence="6" id="KW-0677">Repeat</keyword>
<dbReference type="InterPro" id="IPR001452">
    <property type="entry name" value="SH3_domain"/>
</dbReference>
<evidence type="ECO:0000256" key="15">
    <source>
        <dbReference type="ARBA" id="ARBA00081595"/>
    </source>
</evidence>
<name>A0A8T2KIG7_9PIPI</name>
<keyword evidence="22" id="KW-1185">Reference proteome</keyword>
<proteinExistence type="predicted"/>
<feature type="compositionally biased region" description="Basic and acidic residues" evidence="19">
    <location>
        <begin position="125"/>
        <end position="137"/>
    </location>
</feature>
<dbReference type="GO" id="GO:0072659">
    <property type="term" value="P:protein localization to plasma membrane"/>
    <property type="evidence" value="ECO:0007669"/>
    <property type="project" value="TreeGrafter"/>
</dbReference>
<protein>
    <recommendedName>
        <fullName evidence="12">FYN-binding protein 1</fullName>
    </recommendedName>
    <alternativeName>
        <fullName evidence="13">Adhesion and degranulation promoting adaptor protein</fullName>
    </alternativeName>
    <alternativeName>
        <fullName evidence="14">FYB-120/130</fullName>
    </alternativeName>
    <alternativeName>
        <fullName evidence="17">FYN-T-binding protein</fullName>
    </alternativeName>
    <alternativeName>
        <fullName evidence="15">SLAP-130</fullName>
    </alternativeName>
    <alternativeName>
        <fullName evidence="16">SLP-76-associated phosphoprotein</fullName>
    </alternativeName>
</protein>
<dbReference type="PANTHER" id="PTHR16830:SF13">
    <property type="entry name" value="FYN-BINDING PROTEIN 1"/>
    <property type="match status" value="1"/>
</dbReference>
<feature type="compositionally biased region" description="Polar residues" evidence="19">
    <location>
        <begin position="297"/>
        <end position="306"/>
    </location>
</feature>
<keyword evidence="7" id="KW-0965">Cell junction</keyword>
<evidence type="ECO:0000256" key="14">
    <source>
        <dbReference type="ARBA" id="ARBA00081371"/>
    </source>
</evidence>
<dbReference type="SMART" id="SM00326">
    <property type="entry name" value="SH3"/>
    <property type="match status" value="1"/>
</dbReference>
<evidence type="ECO:0000256" key="11">
    <source>
        <dbReference type="ARBA" id="ARBA00059917"/>
    </source>
</evidence>
<keyword evidence="4" id="KW-0963">Cytoplasm</keyword>
<dbReference type="FunFam" id="2.30.30.40:FF:000133">
    <property type="entry name" value="FYN-binding protein-like isoform X2"/>
    <property type="match status" value="1"/>
</dbReference>